<dbReference type="InterPro" id="IPR027417">
    <property type="entry name" value="P-loop_NTPase"/>
</dbReference>
<dbReference type="GO" id="GO:0000462">
    <property type="term" value="P:maturation of SSU-rRNA from tricistronic rRNA transcript (SSU-rRNA, 5.8S rRNA, LSU-rRNA)"/>
    <property type="evidence" value="ECO:0007669"/>
    <property type="project" value="TreeGrafter"/>
</dbReference>
<comment type="catalytic activity">
    <reaction evidence="9">
        <text>GTP + H2O = GDP + phosphate + H(+)</text>
        <dbReference type="Rhea" id="RHEA:19669"/>
        <dbReference type="ChEBI" id="CHEBI:15377"/>
        <dbReference type="ChEBI" id="CHEBI:15378"/>
        <dbReference type="ChEBI" id="CHEBI:37565"/>
        <dbReference type="ChEBI" id="CHEBI:43474"/>
        <dbReference type="ChEBI" id="CHEBI:58189"/>
    </reaction>
    <physiologicalReaction direction="left-to-right" evidence="9">
        <dbReference type="Rhea" id="RHEA:19670"/>
    </physiologicalReaction>
</comment>
<dbReference type="GO" id="GO:0005654">
    <property type="term" value="C:nucleoplasm"/>
    <property type="evidence" value="ECO:0007669"/>
    <property type="project" value="UniProtKB-ARBA"/>
</dbReference>
<protein>
    <submittedName>
        <fullName evidence="14 15">Ribosome biogenesis protein BMS1 homolog</fullName>
    </submittedName>
</protein>
<evidence type="ECO:0000256" key="8">
    <source>
        <dbReference type="ARBA" id="ARBA00023242"/>
    </source>
</evidence>
<dbReference type="Pfam" id="PF08142">
    <property type="entry name" value="AARP2CN"/>
    <property type="match status" value="1"/>
</dbReference>
<comment type="similarity">
    <text evidence="10">Belongs to the TRAFAC class translation factor GTPase superfamily. Bms1-like GTPase family. BMS1 subfamily.</text>
</comment>
<evidence type="ECO:0000259" key="12">
    <source>
        <dbReference type="PROSITE" id="PS51714"/>
    </source>
</evidence>
<dbReference type="GO" id="GO:0000479">
    <property type="term" value="P:endonucleolytic cleavage of tricistronic rRNA transcript (SSU-rRNA, 5.8S rRNA, LSU-rRNA)"/>
    <property type="evidence" value="ECO:0007669"/>
    <property type="project" value="TreeGrafter"/>
</dbReference>
<dbReference type="InterPro" id="IPR030387">
    <property type="entry name" value="G_Bms1/Tsr1_dom"/>
</dbReference>
<dbReference type="OMA" id="KLHVPMV"/>
<keyword evidence="8" id="KW-0539">Nucleus</keyword>
<gene>
    <name evidence="14 15" type="primary">LOC110989856</name>
</gene>
<feature type="compositionally biased region" description="Polar residues" evidence="11">
    <location>
        <begin position="606"/>
        <end position="621"/>
    </location>
</feature>
<dbReference type="PANTHER" id="PTHR12858:SF2">
    <property type="entry name" value="RIBOSOME BIOGENESIS PROTEIN BMS1 HOMOLOG"/>
    <property type="match status" value="1"/>
</dbReference>
<evidence type="ECO:0000256" key="11">
    <source>
        <dbReference type="SAM" id="MobiDB-lite"/>
    </source>
</evidence>
<dbReference type="GO" id="GO:0005524">
    <property type="term" value="F:ATP binding"/>
    <property type="evidence" value="ECO:0007669"/>
    <property type="project" value="UniProtKB-KW"/>
</dbReference>
<feature type="compositionally biased region" description="Basic and acidic residues" evidence="11">
    <location>
        <begin position="27"/>
        <end position="40"/>
    </location>
</feature>
<dbReference type="CDD" id="cd01882">
    <property type="entry name" value="BMS1"/>
    <property type="match status" value="1"/>
</dbReference>
<keyword evidence="2" id="KW-0690">Ribosome biogenesis</keyword>
<dbReference type="Proteomes" id="UP000694845">
    <property type="component" value="Unplaced"/>
</dbReference>
<dbReference type="Gene3D" id="3.40.50.300">
    <property type="entry name" value="P-loop containing nucleotide triphosphate hydrolases"/>
    <property type="match status" value="1"/>
</dbReference>
<feature type="compositionally biased region" description="Acidic residues" evidence="11">
    <location>
        <begin position="762"/>
        <end position="774"/>
    </location>
</feature>
<evidence type="ECO:0000256" key="10">
    <source>
        <dbReference type="ARBA" id="ARBA00061391"/>
    </source>
</evidence>
<dbReference type="InterPro" id="IPR012948">
    <property type="entry name" value="AARP2CN"/>
</dbReference>
<dbReference type="GO" id="GO:0003924">
    <property type="term" value="F:GTPase activity"/>
    <property type="evidence" value="ECO:0007669"/>
    <property type="project" value="TreeGrafter"/>
</dbReference>
<dbReference type="GO" id="GO:0034511">
    <property type="term" value="F:U3 snoRNA binding"/>
    <property type="evidence" value="ECO:0007669"/>
    <property type="project" value="TreeGrafter"/>
</dbReference>
<feature type="region of interest" description="Disordered" evidence="11">
    <location>
        <begin position="1299"/>
        <end position="1354"/>
    </location>
</feature>
<keyword evidence="4" id="KW-0547">Nucleotide-binding</keyword>
<evidence type="ECO:0000256" key="6">
    <source>
        <dbReference type="ARBA" id="ARBA00022840"/>
    </source>
</evidence>
<organism evidence="13 15">
    <name type="scientific">Acanthaster planci</name>
    <name type="common">Crown-of-thorns starfish</name>
    <dbReference type="NCBI Taxonomy" id="133434"/>
    <lineage>
        <taxon>Eukaryota</taxon>
        <taxon>Metazoa</taxon>
        <taxon>Echinodermata</taxon>
        <taxon>Eleutherozoa</taxon>
        <taxon>Asterozoa</taxon>
        <taxon>Asteroidea</taxon>
        <taxon>Valvatacea</taxon>
        <taxon>Valvatida</taxon>
        <taxon>Acanthasteridae</taxon>
        <taxon>Acanthaster</taxon>
    </lineage>
</organism>
<dbReference type="SUPFAM" id="SSF52540">
    <property type="entry name" value="P-loop containing nucleoside triphosphate hydrolases"/>
    <property type="match status" value="1"/>
</dbReference>
<dbReference type="GeneID" id="110989856"/>
<feature type="compositionally biased region" description="Acidic residues" evidence="11">
    <location>
        <begin position="592"/>
        <end position="601"/>
    </location>
</feature>
<feature type="region of interest" description="Disordered" evidence="11">
    <location>
        <begin position="758"/>
        <end position="802"/>
    </location>
</feature>
<dbReference type="SMART" id="SM00785">
    <property type="entry name" value="AARP2CN"/>
    <property type="match status" value="1"/>
</dbReference>
<keyword evidence="13" id="KW-1185">Reference proteome</keyword>
<evidence type="ECO:0000313" key="15">
    <source>
        <dbReference type="RefSeq" id="XP_022110223.1"/>
    </source>
</evidence>
<name>A0A8B7ZXE9_ACAPL</name>
<feature type="compositionally biased region" description="Basic residues" evidence="11">
    <location>
        <begin position="1259"/>
        <end position="1269"/>
    </location>
</feature>
<evidence type="ECO:0000256" key="1">
    <source>
        <dbReference type="ARBA" id="ARBA00004604"/>
    </source>
</evidence>
<evidence type="ECO:0000256" key="7">
    <source>
        <dbReference type="ARBA" id="ARBA00023134"/>
    </source>
</evidence>
<sequence>MDSEKAEHKPHRKVHSGPKAKKKKEKNKHEQDQTARERNPRAFAINSVNKTARSVRRTLDIKTKKHHIPVVDRTPLEPPPIVIAVVGPPKVGKSTLIRCLVKNFTKQNLASVQGPVTVVSGKKRRLTFIECNNDISCMIDLAKVADLVLLLVDASFGFEMETFEFLNIVQVHGFPRIMGVLTHLDQMKNNKALQKTKKRLKHRFWTEIYQGAKLFYLSGMVHGDYQNREILNLGRFISVMKFRPLVWRTTHPYVLADRMEDLTDPELCRQNSKCDRTVSLYGYMRGTPMKRGCSIHVPGCGDFATKDISFLPDPCPLPDKEKKRSLNEKERLIYAPMSGVGGIIYDKDVVYIDLGSNRPHSATTQEEDKPANELVSSLISTQHTLDTKMAASKLALFRGSEPMTSDEVTSDSRFVAVPTEDVIAIEDGRTRRRAVFEEESDEEEDSEEEDYDEEESGIEEDEYADDDDIGDAHHLYDSKQSSQEPRKKKFRQDFEDVAFADSEDELELPRDVLPRSSEASSRRAPRLDVSSQKGMKNAKKEDRRTAEMRQEGRKEEDEDDDEDDDSGDDNEDSMDDESDNQSEDDDKKAEDDVSDQDDIDSDIQLFRTSIKCSSTINSQTTKTEKNKLSPESHDKKERTKRSEVRKYQIKDDRPDGETIMKAKQKGDAPSEVMSDQDEEEDDNDGDGIDEEYDEDDHEENYGGQEEASDGQASAEEGEESMFGSGHLKWKENLLQKASQSFLRQQNSIPNLRKLVYGSGVSQDDEGDEGDEDDNLGGLFKVSRPDKDSKSKKRREMNNQDCSAFPVEHVRDWTIEEVKELIRDCFVTGQWEKEEDAKMLLDQDDELYGDFEDLETGEVHQGSTHQAEADSGDGSHDDSEDDDQVTKMKAEEEREKSEREQRLEKKRKLKQAFDLDYDGKGDGDYFDDLKAQMADQAQLNRAEFEDLDDELRTQYEGFRPGLYVRVEVSGVPCEFVTNFNPTYPVILGGLLSSEDSIGYVQMRLKKHRWHSRILKTRDPLIFSVGWRRFQTIPLYCMQDHNMRTRLLKYTPAHLHCTACIWGPITPQGTGVLAVQSVAGRNPGFRIAATGVILDLDKSLNVVKKLKLVGTPIKIHKHTAFIGGMFNTPLEVARFEGASVRTVSGIRGQIKKALRTPEGAFRATFEDKLLRSDIVFMRTWLPIEIPKFYNPVTTLLLPKDEKDSWTGMRTVGQLRKDKNIKAVSNPDSIYKPVERKPRYFNALRVPKSLQRALPFKDKPKSEKKRKPKHGGGKNFRAVVLEPQEKKVATLMHQLSTLYKERQRKERQTMAQRVNLHRQKMKGIEAQRDMRQKEAKQELYRALGKMQKRKERGKKRD</sequence>
<feature type="compositionally biased region" description="Acidic residues" evidence="11">
    <location>
        <begin position="495"/>
        <end position="506"/>
    </location>
</feature>
<dbReference type="GO" id="GO:0005525">
    <property type="term" value="F:GTP binding"/>
    <property type="evidence" value="ECO:0007669"/>
    <property type="project" value="UniProtKB-KW"/>
</dbReference>
<feature type="compositionally biased region" description="Acidic residues" evidence="11">
    <location>
        <begin position="437"/>
        <end position="469"/>
    </location>
</feature>
<dbReference type="Pfam" id="PF22298">
    <property type="entry name" value="Tsr1_G-like"/>
    <property type="match status" value="1"/>
</dbReference>
<evidence type="ECO:0000256" key="2">
    <source>
        <dbReference type="ARBA" id="ARBA00022517"/>
    </source>
</evidence>
<dbReference type="KEGG" id="aplc:110989856"/>
<dbReference type="Pfam" id="PF04950">
    <property type="entry name" value="RIBIOP_C"/>
    <property type="match status" value="1"/>
</dbReference>
<keyword evidence="3" id="KW-0597">Phosphoprotein</keyword>
<dbReference type="PANTHER" id="PTHR12858">
    <property type="entry name" value="RIBOSOME BIOGENESIS PROTEIN"/>
    <property type="match status" value="1"/>
</dbReference>
<reference evidence="14 15" key="1">
    <citation type="submission" date="2025-04" db="UniProtKB">
        <authorList>
            <consortium name="RefSeq"/>
        </authorList>
    </citation>
    <scope>IDENTIFICATION</scope>
</reference>
<dbReference type="InterPro" id="IPR037875">
    <property type="entry name" value="Bms1_N"/>
</dbReference>
<feature type="compositionally biased region" description="Basic and acidic residues" evidence="11">
    <location>
        <begin position="1319"/>
        <end position="1336"/>
    </location>
</feature>
<feature type="compositionally biased region" description="Basic and acidic residues" evidence="11">
    <location>
        <begin position="622"/>
        <end position="668"/>
    </location>
</feature>
<feature type="compositionally biased region" description="Basic and acidic residues" evidence="11">
    <location>
        <begin position="538"/>
        <end position="555"/>
    </location>
</feature>
<dbReference type="OrthoDB" id="10260897at2759"/>
<dbReference type="SMART" id="SM01362">
    <property type="entry name" value="DUF663"/>
    <property type="match status" value="1"/>
</dbReference>
<dbReference type="GO" id="GO:0030686">
    <property type="term" value="C:90S preribosome"/>
    <property type="evidence" value="ECO:0007669"/>
    <property type="project" value="TreeGrafter"/>
</dbReference>
<feature type="region of interest" description="Disordered" evidence="11">
    <location>
        <begin position="857"/>
        <end position="904"/>
    </location>
</feature>
<feature type="domain" description="Bms1-type G" evidence="12">
    <location>
        <begin position="78"/>
        <end position="243"/>
    </location>
</feature>
<dbReference type="PROSITE" id="PS51714">
    <property type="entry name" value="G_BMS1"/>
    <property type="match status" value="1"/>
</dbReference>
<dbReference type="InterPro" id="IPR007034">
    <property type="entry name" value="BMS1_TSR1_C"/>
</dbReference>
<keyword evidence="7" id="KW-0342">GTP-binding</keyword>
<feature type="compositionally biased region" description="Basic residues" evidence="11">
    <location>
        <begin position="8"/>
        <end position="26"/>
    </location>
</feature>
<dbReference type="RefSeq" id="XP_022110222.1">
    <property type="nucleotide sequence ID" value="XM_022254530.1"/>
</dbReference>
<dbReference type="CTD" id="9790"/>
<evidence type="ECO:0000313" key="14">
    <source>
        <dbReference type="RefSeq" id="XP_022110222.1"/>
    </source>
</evidence>
<proteinExistence type="inferred from homology"/>
<feature type="region of interest" description="Disordered" evidence="11">
    <location>
        <begin position="432"/>
        <end position="726"/>
    </location>
</feature>
<accession>A0A8B7ZXE9</accession>
<evidence type="ECO:0000256" key="3">
    <source>
        <dbReference type="ARBA" id="ARBA00022553"/>
    </source>
</evidence>
<dbReference type="RefSeq" id="XP_022110223.1">
    <property type="nucleotide sequence ID" value="XM_022254531.1"/>
</dbReference>
<comment type="subcellular location">
    <subcellularLocation>
        <location evidence="1">Nucleus</location>
        <location evidence="1">Nucleolus</location>
    </subcellularLocation>
</comment>
<dbReference type="FunFam" id="3.40.50.300:FF:000105">
    <property type="entry name" value="BMS1 ribosome biogenesis factor"/>
    <property type="match status" value="1"/>
</dbReference>
<keyword evidence="5" id="KW-0378">Hydrolase</keyword>
<feature type="compositionally biased region" description="Basic residues" evidence="11">
    <location>
        <begin position="1343"/>
        <end position="1354"/>
    </location>
</feature>
<evidence type="ECO:0000256" key="5">
    <source>
        <dbReference type="ARBA" id="ARBA00022801"/>
    </source>
</evidence>
<feature type="region of interest" description="Disordered" evidence="11">
    <location>
        <begin position="1"/>
        <end position="49"/>
    </location>
</feature>
<feature type="compositionally biased region" description="Acidic residues" evidence="11">
    <location>
        <begin position="674"/>
        <end position="698"/>
    </location>
</feature>
<feature type="region of interest" description="Disordered" evidence="11">
    <location>
        <begin position="1249"/>
        <end position="1271"/>
    </location>
</feature>
<evidence type="ECO:0000256" key="9">
    <source>
        <dbReference type="ARBA" id="ARBA00049117"/>
    </source>
</evidence>
<keyword evidence="6" id="KW-0067">ATP-binding</keyword>
<dbReference type="InterPro" id="IPR039761">
    <property type="entry name" value="Bms1/Tsr1"/>
</dbReference>
<feature type="compositionally biased region" description="Basic and acidic residues" evidence="11">
    <location>
        <begin position="883"/>
        <end position="902"/>
    </location>
</feature>
<evidence type="ECO:0000313" key="13">
    <source>
        <dbReference type="Proteomes" id="UP000694845"/>
    </source>
</evidence>
<dbReference type="GO" id="GO:0032040">
    <property type="term" value="C:small-subunit processome"/>
    <property type="evidence" value="ECO:0007669"/>
    <property type="project" value="UniProtKB-ARBA"/>
</dbReference>
<feature type="compositionally biased region" description="Acidic residues" evidence="11">
    <location>
        <begin position="556"/>
        <end position="584"/>
    </location>
</feature>
<evidence type="ECO:0000256" key="4">
    <source>
        <dbReference type="ARBA" id="ARBA00022741"/>
    </source>
</evidence>